<dbReference type="SMART" id="SM00530">
    <property type="entry name" value="HTH_XRE"/>
    <property type="match status" value="1"/>
</dbReference>
<keyword evidence="4" id="KW-1185">Reference proteome</keyword>
<dbReference type="PANTHER" id="PTHR46797:SF1">
    <property type="entry name" value="METHYLPHOSPHONATE SYNTHASE"/>
    <property type="match status" value="1"/>
</dbReference>
<dbReference type="InterPro" id="IPR050807">
    <property type="entry name" value="TransReg_Diox_bact_type"/>
</dbReference>
<dbReference type="RefSeq" id="WP_073590342.1">
    <property type="nucleotide sequence ID" value="NZ_FRFD01000011.1"/>
</dbReference>
<dbReference type="Proteomes" id="UP000184612">
    <property type="component" value="Unassembled WGS sequence"/>
</dbReference>
<dbReference type="CDD" id="cd00093">
    <property type="entry name" value="HTH_XRE"/>
    <property type="match status" value="1"/>
</dbReference>
<reference evidence="3 4" key="1">
    <citation type="submission" date="2016-12" db="EMBL/GenBank/DDBJ databases">
        <authorList>
            <person name="Song W.-J."/>
            <person name="Kurnit D.M."/>
        </authorList>
    </citation>
    <scope>NUCLEOTIDE SEQUENCE [LARGE SCALE GENOMIC DNA]</scope>
    <source>
        <strain evidence="3 4">DSM 12503</strain>
    </source>
</reference>
<evidence type="ECO:0000313" key="3">
    <source>
        <dbReference type="EMBL" id="SHO52526.1"/>
    </source>
</evidence>
<dbReference type="STRING" id="1121345.SAMN02745217_03700"/>
<dbReference type="EMBL" id="FRFD01000011">
    <property type="protein sequence ID" value="SHO52526.1"/>
    <property type="molecule type" value="Genomic_DNA"/>
</dbReference>
<dbReference type="GO" id="GO:0003700">
    <property type="term" value="F:DNA-binding transcription factor activity"/>
    <property type="evidence" value="ECO:0007669"/>
    <property type="project" value="TreeGrafter"/>
</dbReference>
<dbReference type="GO" id="GO:0003677">
    <property type="term" value="F:DNA binding"/>
    <property type="evidence" value="ECO:0007669"/>
    <property type="project" value="UniProtKB-KW"/>
</dbReference>
<dbReference type="PROSITE" id="PS50943">
    <property type="entry name" value="HTH_CROC1"/>
    <property type="match status" value="1"/>
</dbReference>
<evidence type="ECO:0000259" key="2">
    <source>
        <dbReference type="PROSITE" id="PS50943"/>
    </source>
</evidence>
<dbReference type="InterPro" id="IPR001387">
    <property type="entry name" value="Cro/C1-type_HTH"/>
</dbReference>
<dbReference type="PANTHER" id="PTHR46797">
    <property type="entry name" value="HTH-TYPE TRANSCRIPTIONAL REGULATOR"/>
    <property type="match status" value="1"/>
</dbReference>
<dbReference type="AlphaFoldDB" id="A0A1M7YIS0"/>
<name>A0A1M7YIS0_9FIRM</name>
<dbReference type="GO" id="GO:0005829">
    <property type="term" value="C:cytosol"/>
    <property type="evidence" value="ECO:0007669"/>
    <property type="project" value="TreeGrafter"/>
</dbReference>
<dbReference type="Pfam" id="PF01381">
    <property type="entry name" value="HTH_3"/>
    <property type="match status" value="1"/>
</dbReference>
<dbReference type="SUPFAM" id="SSF47413">
    <property type="entry name" value="lambda repressor-like DNA-binding domains"/>
    <property type="match status" value="1"/>
</dbReference>
<organism evidence="3 4">
    <name type="scientific">Anaerocolumna xylanovorans DSM 12503</name>
    <dbReference type="NCBI Taxonomy" id="1121345"/>
    <lineage>
        <taxon>Bacteria</taxon>
        <taxon>Bacillati</taxon>
        <taxon>Bacillota</taxon>
        <taxon>Clostridia</taxon>
        <taxon>Lachnospirales</taxon>
        <taxon>Lachnospiraceae</taxon>
        <taxon>Anaerocolumna</taxon>
    </lineage>
</organism>
<proteinExistence type="predicted"/>
<protein>
    <submittedName>
        <fullName evidence="3">Helix-turn-helix</fullName>
    </submittedName>
</protein>
<feature type="domain" description="HTH cro/C1-type" evidence="2">
    <location>
        <begin position="12"/>
        <end position="66"/>
    </location>
</feature>
<gene>
    <name evidence="3" type="ORF">SAMN02745217_03700</name>
</gene>
<dbReference type="OrthoDB" id="9781521at2"/>
<evidence type="ECO:0000256" key="1">
    <source>
        <dbReference type="ARBA" id="ARBA00023125"/>
    </source>
</evidence>
<evidence type="ECO:0000313" key="4">
    <source>
        <dbReference type="Proteomes" id="UP000184612"/>
    </source>
</evidence>
<dbReference type="InterPro" id="IPR010982">
    <property type="entry name" value="Lambda_DNA-bd_dom_sf"/>
</dbReference>
<dbReference type="Gene3D" id="1.10.260.40">
    <property type="entry name" value="lambda repressor-like DNA-binding domains"/>
    <property type="match status" value="1"/>
</dbReference>
<keyword evidence="1" id="KW-0238">DNA-binding</keyword>
<accession>A0A1M7YIS0</accession>
<sequence length="115" mass="12967">MSDISKVVGDRIRIVRNDKGLSIEELAERADVNTTHLGRIERGETVPKLDSIEKIVNALGITFEELFRHIQPAAEISGENDTALAFLINRLNTLKPAEQKEVLSLFEILFRLINK</sequence>